<evidence type="ECO:0000313" key="2">
    <source>
        <dbReference type="EMBL" id="KAJ7199803.1"/>
    </source>
</evidence>
<sequence>MRWDGFRARADVTIFRGSSSAFSTSIGDGTLICGGARENDRHPKFLHHVTGIIFAISGHSVFWPDIWFIKKSSGGLFLVNLRGDRHLAVEVKQSINSVDAAQPASETPTLQCDDRTASNGHCQRASASVLDKSSGTRAATRMMRTPKPNESQNFRDKPSVTQCRQFPGKHNNAKAAFTLFNK</sequence>
<evidence type="ECO:0000256" key="1">
    <source>
        <dbReference type="SAM" id="MobiDB-lite"/>
    </source>
</evidence>
<accession>A0AAD6V1I5</accession>
<feature type="region of interest" description="Disordered" evidence="1">
    <location>
        <begin position="98"/>
        <end position="159"/>
    </location>
</feature>
<reference evidence="2" key="1">
    <citation type="submission" date="2023-03" db="EMBL/GenBank/DDBJ databases">
        <title>Massive genome expansion in bonnet fungi (Mycena s.s.) driven by repeated elements and novel gene families across ecological guilds.</title>
        <authorList>
            <consortium name="Lawrence Berkeley National Laboratory"/>
            <person name="Harder C.B."/>
            <person name="Miyauchi S."/>
            <person name="Viragh M."/>
            <person name="Kuo A."/>
            <person name="Thoen E."/>
            <person name="Andreopoulos B."/>
            <person name="Lu D."/>
            <person name="Skrede I."/>
            <person name="Drula E."/>
            <person name="Henrissat B."/>
            <person name="Morin E."/>
            <person name="Kohler A."/>
            <person name="Barry K."/>
            <person name="LaButti K."/>
            <person name="Morin E."/>
            <person name="Salamov A."/>
            <person name="Lipzen A."/>
            <person name="Mereny Z."/>
            <person name="Hegedus B."/>
            <person name="Baldrian P."/>
            <person name="Stursova M."/>
            <person name="Weitz H."/>
            <person name="Taylor A."/>
            <person name="Grigoriev I.V."/>
            <person name="Nagy L.G."/>
            <person name="Martin F."/>
            <person name="Kauserud H."/>
        </authorList>
    </citation>
    <scope>NUCLEOTIDE SEQUENCE</scope>
    <source>
        <strain evidence="2">9144</strain>
    </source>
</reference>
<keyword evidence="3" id="KW-1185">Reference proteome</keyword>
<dbReference type="EMBL" id="JARJCW010000066">
    <property type="protein sequence ID" value="KAJ7199803.1"/>
    <property type="molecule type" value="Genomic_DNA"/>
</dbReference>
<protein>
    <submittedName>
        <fullName evidence="2">Uncharacterized protein</fullName>
    </submittedName>
</protein>
<feature type="compositionally biased region" description="Polar residues" evidence="1">
    <location>
        <begin position="98"/>
        <end position="110"/>
    </location>
</feature>
<dbReference type="Proteomes" id="UP001219525">
    <property type="component" value="Unassembled WGS sequence"/>
</dbReference>
<dbReference type="AlphaFoldDB" id="A0AAD6V1I5"/>
<gene>
    <name evidence="2" type="ORF">GGX14DRAFT_401095</name>
</gene>
<name>A0AAD6V1I5_9AGAR</name>
<proteinExistence type="predicted"/>
<evidence type="ECO:0000313" key="3">
    <source>
        <dbReference type="Proteomes" id="UP001219525"/>
    </source>
</evidence>
<organism evidence="2 3">
    <name type="scientific">Mycena pura</name>
    <dbReference type="NCBI Taxonomy" id="153505"/>
    <lineage>
        <taxon>Eukaryota</taxon>
        <taxon>Fungi</taxon>
        <taxon>Dikarya</taxon>
        <taxon>Basidiomycota</taxon>
        <taxon>Agaricomycotina</taxon>
        <taxon>Agaricomycetes</taxon>
        <taxon>Agaricomycetidae</taxon>
        <taxon>Agaricales</taxon>
        <taxon>Marasmiineae</taxon>
        <taxon>Mycenaceae</taxon>
        <taxon>Mycena</taxon>
    </lineage>
</organism>
<comment type="caution">
    <text evidence="2">The sequence shown here is derived from an EMBL/GenBank/DDBJ whole genome shotgun (WGS) entry which is preliminary data.</text>
</comment>